<keyword evidence="1" id="KW-0328">Glycosyltransferase</keyword>
<evidence type="ECO:0000313" key="3">
    <source>
        <dbReference type="EMBL" id="SFI52416.1"/>
    </source>
</evidence>
<name>A0A1I3IWY7_9SPIR</name>
<dbReference type="Pfam" id="PF01531">
    <property type="entry name" value="Glyco_transf_11"/>
    <property type="match status" value="1"/>
</dbReference>
<keyword evidence="4" id="KW-1185">Reference proteome</keyword>
<dbReference type="OrthoDB" id="9794601at2"/>
<dbReference type="RefSeq" id="WP_074930582.1">
    <property type="nucleotide sequence ID" value="NZ_FORI01000002.1"/>
</dbReference>
<dbReference type="GO" id="GO:0005975">
    <property type="term" value="P:carbohydrate metabolic process"/>
    <property type="evidence" value="ECO:0007669"/>
    <property type="project" value="InterPro"/>
</dbReference>
<dbReference type="GO" id="GO:0008107">
    <property type="term" value="F:galactoside 2-alpha-L-fucosyltransferase activity"/>
    <property type="evidence" value="ECO:0007669"/>
    <property type="project" value="InterPro"/>
</dbReference>
<sequence>MITNSKIAWGDQLGAQMSAFAELYYIARENNQDICFFKEFKNCRRRYLILENFDIEMQIKLLRRLYLPIPEIYCLQFRPGRKAKSIENYKRIYKSKIHWKIDSYYYRFCKLFYKDFINISGKNGLNCDTKLLDLNNKKNYDIQDGFGTYQDWKKYEDDIINLFKFKSEIINQGNAIFNELDIEKLLVSIHFRRGDYLILASLNLGLDYYKKALSFFNKDKYELVIFSDDIEYCKSVEIFKDYKVHYMDSHSAAIDMYLMSLCNSNIIANSSFSFWGAMLNNNKDKKVICPHDFIGTSDKENNYINGNYYPEKWSAI</sequence>
<dbReference type="EMBL" id="FORI01000002">
    <property type="protein sequence ID" value="SFI52416.1"/>
    <property type="molecule type" value="Genomic_DNA"/>
</dbReference>
<accession>A0A1I3IWY7</accession>
<dbReference type="AlphaFoldDB" id="A0A1I3IWY7"/>
<protein>
    <submittedName>
        <fullName evidence="3">Glycosyl transferase family 11</fullName>
    </submittedName>
</protein>
<dbReference type="PANTHER" id="PTHR11927:SF9">
    <property type="entry name" value="L-FUCOSYLTRANSFERASE"/>
    <property type="match status" value="1"/>
</dbReference>
<dbReference type="PANTHER" id="PTHR11927">
    <property type="entry name" value="GALACTOSIDE 2-L-FUCOSYLTRANSFERASE"/>
    <property type="match status" value="1"/>
</dbReference>
<dbReference type="InterPro" id="IPR002516">
    <property type="entry name" value="Glyco_trans_11"/>
</dbReference>
<evidence type="ECO:0000256" key="2">
    <source>
        <dbReference type="ARBA" id="ARBA00022679"/>
    </source>
</evidence>
<proteinExistence type="predicted"/>
<dbReference type="CDD" id="cd11301">
    <property type="entry name" value="Fut1_Fut2_like"/>
    <property type="match status" value="1"/>
</dbReference>
<dbReference type="Proteomes" id="UP000182737">
    <property type="component" value="Unassembled WGS sequence"/>
</dbReference>
<reference evidence="4" key="1">
    <citation type="submission" date="2016-10" db="EMBL/GenBank/DDBJ databases">
        <authorList>
            <person name="Varghese N."/>
            <person name="Submissions S."/>
        </authorList>
    </citation>
    <scope>NUCLEOTIDE SEQUENCE [LARGE SCALE GENOMIC DNA]</scope>
    <source>
        <strain evidence="4">XBD1002</strain>
    </source>
</reference>
<evidence type="ECO:0000313" key="4">
    <source>
        <dbReference type="Proteomes" id="UP000182737"/>
    </source>
</evidence>
<dbReference type="GO" id="GO:0016020">
    <property type="term" value="C:membrane"/>
    <property type="evidence" value="ECO:0007669"/>
    <property type="project" value="InterPro"/>
</dbReference>
<keyword evidence="2 3" id="KW-0808">Transferase</keyword>
<organism evidence="3 4">
    <name type="scientific">Treponema bryantii</name>
    <dbReference type="NCBI Taxonomy" id="163"/>
    <lineage>
        <taxon>Bacteria</taxon>
        <taxon>Pseudomonadati</taxon>
        <taxon>Spirochaetota</taxon>
        <taxon>Spirochaetia</taxon>
        <taxon>Spirochaetales</taxon>
        <taxon>Treponemataceae</taxon>
        <taxon>Treponema</taxon>
    </lineage>
</organism>
<gene>
    <name evidence="3" type="ORF">SAMN04487775_102186</name>
</gene>
<evidence type="ECO:0000256" key="1">
    <source>
        <dbReference type="ARBA" id="ARBA00022676"/>
    </source>
</evidence>